<reference evidence="2" key="1">
    <citation type="submission" date="2021-06" db="EMBL/GenBank/DDBJ databases">
        <authorList>
            <person name="Kallberg Y."/>
            <person name="Tangrot J."/>
            <person name="Rosling A."/>
        </authorList>
    </citation>
    <scope>NUCLEOTIDE SEQUENCE</scope>
    <source>
        <strain evidence="2">FL130A</strain>
    </source>
</reference>
<evidence type="ECO:0000313" key="3">
    <source>
        <dbReference type="Proteomes" id="UP000789508"/>
    </source>
</evidence>
<evidence type="ECO:0000313" key="2">
    <source>
        <dbReference type="EMBL" id="CAG8699101.1"/>
    </source>
</evidence>
<dbReference type="AlphaFoldDB" id="A0A9N9HPD9"/>
<keyword evidence="1" id="KW-0175">Coiled coil</keyword>
<dbReference type="EMBL" id="CAJVPS010018905">
    <property type="protein sequence ID" value="CAG8699101.1"/>
    <property type="molecule type" value="Genomic_DNA"/>
</dbReference>
<dbReference type="Proteomes" id="UP000789508">
    <property type="component" value="Unassembled WGS sequence"/>
</dbReference>
<organism evidence="2 3">
    <name type="scientific">Ambispora leptoticha</name>
    <dbReference type="NCBI Taxonomy" id="144679"/>
    <lineage>
        <taxon>Eukaryota</taxon>
        <taxon>Fungi</taxon>
        <taxon>Fungi incertae sedis</taxon>
        <taxon>Mucoromycota</taxon>
        <taxon>Glomeromycotina</taxon>
        <taxon>Glomeromycetes</taxon>
        <taxon>Archaeosporales</taxon>
        <taxon>Ambisporaceae</taxon>
        <taxon>Ambispora</taxon>
    </lineage>
</organism>
<gene>
    <name evidence="2" type="ORF">ALEPTO_LOCUS11500</name>
</gene>
<evidence type="ECO:0000256" key="1">
    <source>
        <dbReference type="SAM" id="Coils"/>
    </source>
</evidence>
<proteinExistence type="predicted"/>
<sequence>SGWKSILKRLTIIPIERKEKPFKLVRLPDPILARWKQLGLEVKISSDNCPADLGLLLYYFHEVLEGRGEEFFRQSSKKADKEISKMSKEEREKGWSDYHSEVMKQYQKVEETENREFNPDGSAEQGQASFKKIVSTISKYITEIDNLKKELETEKAKPKLKANDTDPQNKGEDNEELIAERDELARDKKTLEQQVLAQNNQLRNKQQEVSNKEQEIERLKKEKSQSEISLNKKITELKKELESQLESLLESLKPINQQIEELEKKIEDLKRVRDFPETTKNPRTINSWFKEGLIIQQQIDLLHEMAQKGMINIDFDNTLYT</sequence>
<protein>
    <submittedName>
        <fullName evidence="2">2245_t:CDS:1</fullName>
    </submittedName>
</protein>
<keyword evidence="3" id="KW-1185">Reference proteome</keyword>
<feature type="non-terminal residue" evidence="2">
    <location>
        <position position="321"/>
    </location>
</feature>
<name>A0A9N9HPD9_9GLOM</name>
<accession>A0A9N9HPD9</accession>
<dbReference type="OrthoDB" id="10625614at2759"/>
<comment type="caution">
    <text evidence="2">The sequence shown here is derived from an EMBL/GenBank/DDBJ whole genome shotgun (WGS) entry which is preliminary data.</text>
</comment>
<feature type="coiled-coil region" evidence="1">
    <location>
        <begin position="137"/>
        <end position="272"/>
    </location>
</feature>